<keyword evidence="2" id="KW-0808">Transferase</keyword>
<dbReference type="Proteomes" id="UP000241190">
    <property type="component" value="Unassembled WGS sequence"/>
</dbReference>
<dbReference type="Pfam" id="PF13302">
    <property type="entry name" value="Acetyltransf_3"/>
    <property type="match status" value="1"/>
</dbReference>
<dbReference type="SUPFAM" id="SSF55729">
    <property type="entry name" value="Acyl-CoA N-acyltransferases (Nat)"/>
    <property type="match status" value="1"/>
</dbReference>
<dbReference type="EMBL" id="PYLW01000011">
    <property type="protein sequence ID" value="PSV96559.1"/>
    <property type="molecule type" value="Genomic_DNA"/>
</dbReference>
<dbReference type="GO" id="GO:0005737">
    <property type="term" value="C:cytoplasm"/>
    <property type="evidence" value="ECO:0007669"/>
    <property type="project" value="TreeGrafter"/>
</dbReference>
<proteinExistence type="predicted"/>
<comment type="caution">
    <text evidence="2">The sequence shown here is derived from an EMBL/GenBank/DDBJ whole genome shotgun (WGS) entry which is preliminary data.</text>
</comment>
<dbReference type="InterPro" id="IPR016181">
    <property type="entry name" value="Acyl_CoA_acyltransferase"/>
</dbReference>
<protein>
    <submittedName>
        <fullName evidence="2">N-acetyltransferase</fullName>
    </submittedName>
</protein>
<gene>
    <name evidence="2" type="ORF">C9I88_11475</name>
    <name evidence="3" type="ORF">C9J52_01585</name>
</gene>
<name>A0A0D8Q6R6_9GAMM</name>
<evidence type="ECO:0000259" key="1">
    <source>
        <dbReference type="PROSITE" id="PS51186"/>
    </source>
</evidence>
<dbReference type="InterPro" id="IPR000182">
    <property type="entry name" value="GNAT_dom"/>
</dbReference>
<dbReference type="Proteomes" id="UP000241954">
    <property type="component" value="Unassembled WGS sequence"/>
</dbReference>
<dbReference type="InterPro" id="IPR051908">
    <property type="entry name" value="Ribosomal_N-acetyltransferase"/>
</dbReference>
<reference evidence="2 5" key="1">
    <citation type="submission" date="2018-01" db="EMBL/GenBank/DDBJ databases">
        <title>Whole genome sequencing of Histamine producing bacteria.</title>
        <authorList>
            <person name="Butler K."/>
        </authorList>
    </citation>
    <scope>NUCLEOTIDE SEQUENCE [LARGE SCALE GENOMIC DNA]</scope>
    <source>
        <strain evidence="3 4">ATCC 51761</strain>
        <strain evidence="2 5">NCIMB 13481</strain>
    </source>
</reference>
<dbReference type="PROSITE" id="PS51186">
    <property type="entry name" value="GNAT"/>
    <property type="match status" value="1"/>
</dbReference>
<keyword evidence="4" id="KW-1185">Reference proteome</keyword>
<evidence type="ECO:0000313" key="2">
    <source>
        <dbReference type="EMBL" id="PSV96559.1"/>
    </source>
</evidence>
<dbReference type="AlphaFoldDB" id="A0A0D8Q6R6"/>
<organism evidence="2 5">
    <name type="scientific">Photobacterium iliopiscarium</name>
    <dbReference type="NCBI Taxonomy" id="56192"/>
    <lineage>
        <taxon>Bacteria</taxon>
        <taxon>Pseudomonadati</taxon>
        <taxon>Pseudomonadota</taxon>
        <taxon>Gammaproteobacteria</taxon>
        <taxon>Vibrionales</taxon>
        <taxon>Vibrionaceae</taxon>
        <taxon>Photobacterium</taxon>
    </lineage>
</organism>
<dbReference type="RefSeq" id="WP_045035578.1">
    <property type="nucleotide sequence ID" value="NZ_JZSR01000002.1"/>
</dbReference>
<dbReference type="GO" id="GO:1990189">
    <property type="term" value="F:protein N-terminal-serine acetyltransferase activity"/>
    <property type="evidence" value="ECO:0007669"/>
    <property type="project" value="TreeGrafter"/>
</dbReference>
<dbReference type="PANTHER" id="PTHR43441">
    <property type="entry name" value="RIBOSOMAL-PROTEIN-SERINE ACETYLTRANSFERASE"/>
    <property type="match status" value="1"/>
</dbReference>
<feature type="domain" description="N-acetyltransferase" evidence="1">
    <location>
        <begin position="12"/>
        <end position="183"/>
    </location>
</feature>
<dbReference type="GO" id="GO:0008999">
    <property type="term" value="F:protein-N-terminal-alanine acetyltransferase activity"/>
    <property type="evidence" value="ECO:0007669"/>
    <property type="project" value="TreeGrafter"/>
</dbReference>
<dbReference type="PANTHER" id="PTHR43441:SF11">
    <property type="entry name" value="RIBOSOMAL-PROTEIN-SERINE ACETYLTRANSFERASE"/>
    <property type="match status" value="1"/>
</dbReference>
<dbReference type="Gene3D" id="3.40.630.30">
    <property type="match status" value="1"/>
</dbReference>
<dbReference type="STRING" id="56192.UB38_02075"/>
<evidence type="ECO:0000313" key="3">
    <source>
        <dbReference type="EMBL" id="PSW99502.1"/>
    </source>
</evidence>
<evidence type="ECO:0000313" key="5">
    <source>
        <dbReference type="Proteomes" id="UP000241954"/>
    </source>
</evidence>
<dbReference type="EMBL" id="PYOP01000002">
    <property type="protein sequence ID" value="PSW99502.1"/>
    <property type="molecule type" value="Genomic_DNA"/>
</dbReference>
<accession>A0A0D8Q6R6</accession>
<sequence length="183" mass="21193">MKIDFELTTPRLILRPFKTADLNAFLEAVTQSSEQLQPWLEWCDADFDQQQAHEWIEASRLSWQHDYSYELAIFDRFNDDFVGAVSLSAIVPLFNSANLGYWITHSYHRQGMATEASLAIIQFAFQMLGLTRLEIITHIDNYASQKTALACNAVFECEARNRIFHQNMPINGYVYSLIPQDLY</sequence>
<evidence type="ECO:0000313" key="4">
    <source>
        <dbReference type="Proteomes" id="UP000241190"/>
    </source>
</evidence>